<dbReference type="GO" id="GO:0005683">
    <property type="term" value="C:U7 snRNP"/>
    <property type="evidence" value="ECO:0007669"/>
    <property type="project" value="TreeGrafter"/>
</dbReference>
<organism evidence="2 3">
    <name type="scientific">Aphis glycines</name>
    <name type="common">Soybean aphid</name>
    <dbReference type="NCBI Taxonomy" id="307491"/>
    <lineage>
        <taxon>Eukaryota</taxon>
        <taxon>Metazoa</taxon>
        <taxon>Ecdysozoa</taxon>
        <taxon>Arthropoda</taxon>
        <taxon>Hexapoda</taxon>
        <taxon>Insecta</taxon>
        <taxon>Pterygota</taxon>
        <taxon>Neoptera</taxon>
        <taxon>Paraneoptera</taxon>
        <taxon>Hemiptera</taxon>
        <taxon>Sternorrhyncha</taxon>
        <taxon>Aphidomorpha</taxon>
        <taxon>Aphidoidea</taxon>
        <taxon>Aphididae</taxon>
        <taxon>Aphidini</taxon>
        <taxon>Aphis</taxon>
        <taxon>Aphis</taxon>
    </lineage>
</organism>
<keyword evidence="3" id="KW-1185">Reference proteome</keyword>
<gene>
    <name evidence="2" type="ORF">AGLY_013568</name>
</gene>
<dbReference type="EMBL" id="VYZN01000054">
    <property type="protein sequence ID" value="KAE9526920.1"/>
    <property type="molecule type" value="Genomic_DNA"/>
</dbReference>
<protein>
    <recommendedName>
        <fullName evidence="1">Sm domain-containing protein</fullName>
    </recommendedName>
</protein>
<dbReference type="Pfam" id="PF01423">
    <property type="entry name" value="LSM"/>
    <property type="match status" value="1"/>
</dbReference>
<dbReference type="PANTHER" id="PTHR21415:SF1">
    <property type="entry name" value="U7 SNRNA-ASSOCIATED SM-LIKE PROTEIN LSM11"/>
    <property type="match status" value="1"/>
</dbReference>
<feature type="domain" description="Sm" evidence="1">
    <location>
        <begin position="130"/>
        <end position="224"/>
    </location>
</feature>
<evidence type="ECO:0000313" key="2">
    <source>
        <dbReference type="EMBL" id="KAE9526920.1"/>
    </source>
</evidence>
<dbReference type="OrthoDB" id="10002367at2759"/>
<accession>A0A6G0T716</accession>
<dbReference type="GO" id="GO:0071209">
    <property type="term" value="F:U7 snRNA binding"/>
    <property type="evidence" value="ECO:0007669"/>
    <property type="project" value="InterPro"/>
</dbReference>
<reference evidence="2 3" key="1">
    <citation type="submission" date="2019-08" db="EMBL/GenBank/DDBJ databases">
        <title>The genome of the soybean aphid Biotype 1, its phylome, world population structure and adaptation to the North American continent.</title>
        <authorList>
            <person name="Giordano R."/>
            <person name="Donthu R.K."/>
            <person name="Hernandez A.G."/>
            <person name="Wright C.L."/>
            <person name="Zimin A.V."/>
        </authorList>
    </citation>
    <scope>NUCLEOTIDE SEQUENCE [LARGE SCALE GENOMIC DNA]</scope>
    <source>
        <tissue evidence="2">Whole aphids</tissue>
    </source>
</reference>
<dbReference type="SMART" id="SM00651">
    <property type="entry name" value="Sm"/>
    <property type="match status" value="1"/>
</dbReference>
<dbReference type="PANTHER" id="PTHR21415">
    <property type="entry name" value="U7 SNRNA-ASSOCIATED SM-LIKE PROTEIN LSM11"/>
    <property type="match status" value="1"/>
</dbReference>
<sequence>MLFSFSDRHTMSSSSDEELDMLSPSFNPIKALYAKDVKVPSTTAQPLDNISKFELTPSGEVLVKPERPRKINEYDIKPIKRDLSAVAGTSQVSIVQRIIKQRRTVTARMSEIGKSRGPLSRIATFCYSKQRVKVYIRSAVSVRGHCEGYIIAFDKHWNLVMDDVDEVWTRKNKYKSLAFGDAKSLVDPVEKPYTVVRRIRGHQVCRRHVPRFLVRGEQIVLVAKCLA</sequence>
<dbReference type="InterPro" id="IPR010920">
    <property type="entry name" value="LSM_dom_sf"/>
</dbReference>
<dbReference type="Gene3D" id="2.30.30.100">
    <property type="match status" value="1"/>
</dbReference>
<comment type="caution">
    <text evidence="2">The sequence shown here is derived from an EMBL/GenBank/DDBJ whole genome shotgun (WGS) entry which is preliminary data.</text>
</comment>
<name>A0A6G0T716_APHGL</name>
<dbReference type="InterPro" id="IPR034109">
    <property type="entry name" value="Lsm11_M"/>
</dbReference>
<proteinExistence type="predicted"/>
<dbReference type="InterPro" id="IPR001163">
    <property type="entry name" value="Sm_dom_euk/arc"/>
</dbReference>
<dbReference type="Proteomes" id="UP000475862">
    <property type="component" value="Unassembled WGS sequence"/>
</dbReference>
<dbReference type="SUPFAM" id="SSF50182">
    <property type="entry name" value="Sm-like ribonucleoproteins"/>
    <property type="match status" value="1"/>
</dbReference>
<dbReference type="InterPro" id="IPR039267">
    <property type="entry name" value="Lsm11"/>
</dbReference>
<dbReference type="CDD" id="cd01739">
    <property type="entry name" value="LSm11_M"/>
    <property type="match status" value="1"/>
</dbReference>
<evidence type="ECO:0000259" key="1">
    <source>
        <dbReference type="SMART" id="SM00651"/>
    </source>
</evidence>
<dbReference type="GO" id="GO:0006398">
    <property type="term" value="P:mRNA 3'-end processing by stem-loop binding and cleavage"/>
    <property type="evidence" value="ECO:0007669"/>
    <property type="project" value="TreeGrafter"/>
</dbReference>
<evidence type="ECO:0000313" key="3">
    <source>
        <dbReference type="Proteomes" id="UP000475862"/>
    </source>
</evidence>
<dbReference type="AlphaFoldDB" id="A0A6G0T716"/>